<proteinExistence type="predicted"/>
<keyword evidence="3" id="KW-1185">Reference proteome</keyword>
<comment type="caution">
    <text evidence="2">The sequence shown here is derived from an EMBL/GenBank/DDBJ whole genome shotgun (WGS) entry which is preliminary data.</text>
</comment>
<name>A0A1Y1ZGS7_9PLEO</name>
<feature type="compositionally biased region" description="Polar residues" evidence="1">
    <location>
        <begin position="322"/>
        <end position="335"/>
    </location>
</feature>
<reference evidence="2 3" key="1">
    <citation type="submission" date="2016-07" db="EMBL/GenBank/DDBJ databases">
        <title>Pervasive Adenine N6-methylation of Active Genes in Fungi.</title>
        <authorList>
            <consortium name="DOE Joint Genome Institute"/>
            <person name="Mondo S.J."/>
            <person name="Dannebaum R.O."/>
            <person name="Kuo R.C."/>
            <person name="Labutti K."/>
            <person name="Haridas S."/>
            <person name="Kuo A."/>
            <person name="Salamov A."/>
            <person name="Ahrendt S.R."/>
            <person name="Lipzen A."/>
            <person name="Sullivan W."/>
            <person name="Andreopoulos W.B."/>
            <person name="Clum A."/>
            <person name="Lindquist E."/>
            <person name="Daum C."/>
            <person name="Ramamoorthy G.K."/>
            <person name="Gryganskyi A."/>
            <person name="Culley D."/>
            <person name="Magnuson J.K."/>
            <person name="James T.Y."/>
            <person name="O'Malley M.A."/>
            <person name="Stajich J.E."/>
            <person name="Spatafora J.W."/>
            <person name="Visel A."/>
            <person name="Grigoriev I.V."/>
        </authorList>
    </citation>
    <scope>NUCLEOTIDE SEQUENCE [LARGE SCALE GENOMIC DNA]</scope>
    <source>
        <strain evidence="2 3">CBS 115471</strain>
    </source>
</reference>
<evidence type="ECO:0000313" key="2">
    <source>
        <dbReference type="EMBL" id="ORY09458.1"/>
    </source>
</evidence>
<evidence type="ECO:0000256" key="1">
    <source>
        <dbReference type="SAM" id="MobiDB-lite"/>
    </source>
</evidence>
<evidence type="ECO:0000313" key="3">
    <source>
        <dbReference type="Proteomes" id="UP000193144"/>
    </source>
</evidence>
<sequence length="449" mass="49636">MPASTPCPLPEVDRALSPFVNPQKETRKVRSALTRYLAASLSHSKPNTTYSHLEFQCPIVNSRNDNKSSDSKTIRSEYLKALRERSKAQARHDRIQSVLLDLHEDHVAELPGQVDAQYDNDVTRSYVSLLRQRSRFSSLQVIQSSLDKLLLLNVNPAHGQSDPKSLVKKALGEQADLPVQRLELLTGYPDVDESMFRLKKQVLESKANMNRASSLRAEATKASQADGSLKQQVYALGCARDEIVDWVQNELAKLSEESEYWENASPLKQPGRDQPPPETVLSEYQIRTAYGQYTKSRASLLEALESIGRSATPCDTAPSDPSGLSQLEPESSVSTGAGLPITSMLPQLQSLATSLRNERALLLQAVYLQLQFSLAADKASDSLSRLSEESHLLPSGSKELIAWGKTVSQAEAATEQFVTGRLQESLQETNNITAISDLSSLQERVLRHV</sequence>
<gene>
    <name evidence="2" type="ORF">BCR34DRAFT_371694</name>
</gene>
<dbReference type="Proteomes" id="UP000193144">
    <property type="component" value="Unassembled WGS sequence"/>
</dbReference>
<dbReference type="EMBL" id="MCFA01000086">
    <property type="protein sequence ID" value="ORY09458.1"/>
    <property type="molecule type" value="Genomic_DNA"/>
</dbReference>
<dbReference type="OrthoDB" id="5402392at2759"/>
<feature type="region of interest" description="Disordered" evidence="1">
    <location>
        <begin position="311"/>
        <end position="335"/>
    </location>
</feature>
<accession>A0A1Y1ZGS7</accession>
<dbReference type="AlphaFoldDB" id="A0A1Y1ZGS7"/>
<organism evidence="2 3">
    <name type="scientific">Clohesyomyces aquaticus</name>
    <dbReference type="NCBI Taxonomy" id="1231657"/>
    <lineage>
        <taxon>Eukaryota</taxon>
        <taxon>Fungi</taxon>
        <taxon>Dikarya</taxon>
        <taxon>Ascomycota</taxon>
        <taxon>Pezizomycotina</taxon>
        <taxon>Dothideomycetes</taxon>
        <taxon>Pleosporomycetidae</taxon>
        <taxon>Pleosporales</taxon>
        <taxon>Lindgomycetaceae</taxon>
        <taxon>Clohesyomyces</taxon>
    </lineage>
</organism>
<protein>
    <submittedName>
        <fullName evidence="2">Uncharacterized protein</fullName>
    </submittedName>
</protein>